<reference evidence="2" key="1">
    <citation type="journal article" date="2019" name="Int. J. Syst. Evol. Microbiol.">
        <title>The Global Catalogue of Microorganisms (GCM) 10K type strain sequencing project: providing services to taxonomists for standard genome sequencing and annotation.</title>
        <authorList>
            <consortium name="The Broad Institute Genomics Platform"/>
            <consortium name="The Broad Institute Genome Sequencing Center for Infectious Disease"/>
            <person name="Wu L."/>
            <person name="Ma J."/>
        </authorList>
    </citation>
    <scope>NUCLEOTIDE SEQUENCE [LARGE SCALE GENOMIC DNA]</scope>
    <source>
        <strain evidence="2">CCUG 62982</strain>
    </source>
</reference>
<evidence type="ECO:0000313" key="2">
    <source>
        <dbReference type="Proteomes" id="UP001596977"/>
    </source>
</evidence>
<organism evidence="1 2">
    <name type="scientific">Sphingomonas canadensis</name>
    <dbReference type="NCBI Taxonomy" id="1219257"/>
    <lineage>
        <taxon>Bacteria</taxon>
        <taxon>Pseudomonadati</taxon>
        <taxon>Pseudomonadota</taxon>
        <taxon>Alphaproteobacteria</taxon>
        <taxon>Sphingomonadales</taxon>
        <taxon>Sphingomonadaceae</taxon>
        <taxon>Sphingomonas</taxon>
    </lineage>
</organism>
<protein>
    <submittedName>
        <fullName evidence="1">Uncharacterized protein</fullName>
    </submittedName>
</protein>
<dbReference type="EMBL" id="JBHTJG010000006">
    <property type="protein sequence ID" value="MFD0947274.1"/>
    <property type="molecule type" value="Genomic_DNA"/>
</dbReference>
<sequence length="64" mass="7444">MKVKAIWSRRRYVVVQLVAPISPDFRFTPQSQVIETEDPILGWFTAGMAEIGQRRELGKLLLYH</sequence>
<evidence type="ECO:0000313" key="1">
    <source>
        <dbReference type="EMBL" id="MFD0947274.1"/>
    </source>
</evidence>
<comment type="caution">
    <text evidence="1">The sequence shown here is derived from an EMBL/GenBank/DDBJ whole genome shotgun (WGS) entry which is preliminary data.</text>
</comment>
<keyword evidence="2" id="KW-1185">Reference proteome</keyword>
<proteinExistence type="predicted"/>
<dbReference type="Proteomes" id="UP001596977">
    <property type="component" value="Unassembled WGS sequence"/>
</dbReference>
<name>A0ABW3HD72_9SPHN</name>
<accession>A0ABW3HD72</accession>
<gene>
    <name evidence="1" type="ORF">ACFQ1E_13070</name>
</gene>